<organism evidence="13 14">
    <name type="scientific">Microbulbifer celer</name>
    <dbReference type="NCBI Taxonomy" id="435905"/>
    <lineage>
        <taxon>Bacteria</taxon>
        <taxon>Pseudomonadati</taxon>
        <taxon>Pseudomonadota</taxon>
        <taxon>Gammaproteobacteria</taxon>
        <taxon>Cellvibrionales</taxon>
        <taxon>Microbulbiferaceae</taxon>
        <taxon>Microbulbifer</taxon>
    </lineage>
</organism>
<dbReference type="SUPFAM" id="SSF56935">
    <property type="entry name" value="Porins"/>
    <property type="match status" value="1"/>
</dbReference>
<reference evidence="14" key="1">
    <citation type="journal article" date="2019" name="Int. J. Syst. Evol. Microbiol.">
        <title>The Global Catalogue of Microorganisms (GCM) 10K type strain sequencing project: providing services to taxonomists for standard genome sequencing and annotation.</title>
        <authorList>
            <consortium name="The Broad Institute Genomics Platform"/>
            <consortium name="The Broad Institute Genome Sequencing Center for Infectious Disease"/>
            <person name="Wu L."/>
            <person name="Ma J."/>
        </authorList>
    </citation>
    <scope>NUCLEOTIDE SEQUENCE [LARGE SCALE GENOMIC DNA]</scope>
    <source>
        <strain evidence="14">CCUG 54356</strain>
    </source>
</reference>
<dbReference type="Pfam" id="PF07715">
    <property type="entry name" value="Plug"/>
    <property type="match status" value="1"/>
</dbReference>
<keyword evidence="7 8" id="KW-0998">Cell outer membrane</keyword>
<evidence type="ECO:0000256" key="3">
    <source>
        <dbReference type="ARBA" id="ARBA00022452"/>
    </source>
</evidence>
<proteinExistence type="inferred from homology"/>
<evidence type="ECO:0000313" key="14">
    <source>
        <dbReference type="Proteomes" id="UP001597264"/>
    </source>
</evidence>
<keyword evidence="3 8" id="KW-1134">Transmembrane beta strand</keyword>
<dbReference type="Gene3D" id="2.40.170.20">
    <property type="entry name" value="TonB-dependent receptor, beta-barrel domain"/>
    <property type="match status" value="1"/>
</dbReference>
<dbReference type="RefSeq" id="WP_230437871.1">
    <property type="nucleotide sequence ID" value="NZ_CP087715.1"/>
</dbReference>
<keyword evidence="5 9" id="KW-0798">TonB box</keyword>
<keyword evidence="10" id="KW-0732">Signal</keyword>
<comment type="caution">
    <text evidence="13">The sequence shown here is derived from an EMBL/GenBank/DDBJ whole genome shotgun (WGS) entry which is preliminary data.</text>
</comment>
<dbReference type="InterPro" id="IPR039426">
    <property type="entry name" value="TonB-dep_rcpt-like"/>
</dbReference>
<evidence type="ECO:0000259" key="11">
    <source>
        <dbReference type="Pfam" id="PF00593"/>
    </source>
</evidence>
<keyword evidence="13" id="KW-0675">Receptor</keyword>
<keyword evidence="6 8" id="KW-0472">Membrane</keyword>
<evidence type="ECO:0000256" key="9">
    <source>
        <dbReference type="RuleBase" id="RU003357"/>
    </source>
</evidence>
<comment type="subcellular location">
    <subcellularLocation>
        <location evidence="1 8">Cell outer membrane</location>
        <topology evidence="1 8">Multi-pass membrane protein</topology>
    </subcellularLocation>
</comment>
<feature type="chain" id="PRO_5045575802" evidence="10">
    <location>
        <begin position="28"/>
        <end position="892"/>
    </location>
</feature>
<keyword evidence="2 8" id="KW-0813">Transport</keyword>
<dbReference type="Gene3D" id="2.170.130.10">
    <property type="entry name" value="TonB-dependent receptor, plug domain"/>
    <property type="match status" value="1"/>
</dbReference>
<evidence type="ECO:0000256" key="8">
    <source>
        <dbReference type="PROSITE-ProRule" id="PRU01360"/>
    </source>
</evidence>
<dbReference type="InterPro" id="IPR000531">
    <property type="entry name" value="Beta-barrel_TonB"/>
</dbReference>
<evidence type="ECO:0000256" key="10">
    <source>
        <dbReference type="SAM" id="SignalP"/>
    </source>
</evidence>
<protein>
    <submittedName>
        <fullName evidence="13">TonB-dependent receptor</fullName>
    </submittedName>
</protein>
<gene>
    <name evidence="13" type="ORF">ACFQ2X_02120</name>
</gene>
<accession>A0ABW3U3H3</accession>
<evidence type="ECO:0000256" key="2">
    <source>
        <dbReference type="ARBA" id="ARBA00022448"/>
    </source>
</evidence>
<sequence length="892" mass="96407">MLKRNKLALSISTAVLGGSLVAPLAVAQDAALEEITVTGIRGALQDAVNIKRDATDLVDAVSAEDVGKFPDSDVGEALGRIPGITVGRSFGQGASVSIRGAAPTMTLTQLNGQNVASTGWFDNIPVDRSFNYSLLPAELIGGIEVYKSSRADLNEGGIGGTVIVNTRKPLDLEANTAWVGTTGRVGTISDELAPEVSGLYSWKNDAETFGVLLSAAAEDREYVRRGTESDYRWSGDVAPTTFLQDQERKALDVTLQYAPTDALSFTLHAMSLDLQADNTNNSLYLFTLTGEGLDGGYTECHNTNAAGLCTSSTTSGAPDSRGEPGSEIATNTFNQTWGRKSSMSSDTFDLSSEYEGDGFRVSGSIGSTMADGGTDFTTNFQDIGAGQPAWEGSIDASGKEIDITTTKDPSQSLANFPSSMSPQGWAVASGPVEDEESYAQLDVEFDLNVGILTSFKTGVRWTDHDVNRRKYRGVFKTVENEDGELVADPEIADTSSLYDGTYEIGQDGFTAPKPDLDAMVALTRASLGQWVEERAGYSDLNEENTALYGMFNFETGALSGNFGLRYISTDASRTQYDLDGTEPQEGEIAANIGYAYSLSTYSSDYSDVLPSATVRYELSEDWVVRASASQTISRPTYDDMLVTYSGFADDRADNQTQRFGSEGLKPMKATSADIALEYYYGDGNLMSATYFVKSIDDFVTSQILVDQQIGLEDPAGGDSWAVETLENAGGADIQGIELQIQHAFDNGFGVAANYTYTDAEAPKDAFMDQLPIFTESSEHAYNLVGYWENDTFSARAAYNFRSEYLIRDGGYWYGNRMHDDFGSLDLSFYWYATDNLDVTFEAINVLEEDDIQYGAADASTTSTGMKGPLQEGFPAWSFQGEAVYQLGASYKF</sequence>
<evidence type="ECO:0000256" key="5">
    <source>
        <dbReference type="ARBA" id="ARBA00023077"/>
    </source>
</evidence>
<name>A0ABW3U3H3_9GAMM</name>
<feature type="domain" description="TonB-dependent receptor-like beta-barrel" evidence="11">
    <location>
        <begin position="433"/>
        <end position="845"/>
    </location>
</feature>
<feature type="domain" description="TonB-dependent receptor plug" evidence="12">
    <location>
        <begin position="51"/>
        <end position="161"/>
    </location>
</feature>
<keyword evidence="14" id="KW-1185">Reference proteome</keyword>
<dbReference type="PANTHER" id="PTHR40980">
    <property type="entry name" value="PLUG DOMAIN-CONTAINING PROTEIN"/>
    <property type="match status" value="1"/>
</dbReference>
<evidence type="ECO:0000313" key="13">
    <source>
        <dbReference type="EMBL" id="MFD1215382.1"/>
    </source>
</evidence>
<dbReference type="InterPro" id="IPR012910">
    <property type="entry name" value="Plug_dom"/>
</dbReference>
<keyword evidence="4 8" id="KW-0812">Transmembrane</keyword>
<dbReference type="EMBL" id="JBHTLR010000004">
    <property type="protein sequence ID" value="MFD1215382.1"/>
    <property type="molecule type" value="Genomic_DNA"/>
</dbReference>
<comment type="similarity">
    <text evidence="8 9">Belongs to the TonB-dependent receptor family.</text>
</comment>
<evidence type="ECO:0000256" key="7">
    <source>
        <dbReference type="ARBA" id="ARBA00023237"/>
    </source>
</evidence>
<dbReference type="InterPro" id="IPR037066">
    <property type="entry name" value="Plug_dom_sf"/>
</dbReference>
<dbReference type="CDD" id="cd01347">
    <property type="entry name" value="ligand_gated_channel"/>
    <property type="match status" value="1"/>
</dbReference>
<evidence type="ECO:0000256" key="4">
    <source>
        <dbReference type="ARBA" id="ARBA00022692"/>
    </source>
</evidence>
<feature type="signal peptide" evidence="10">
    <location>
        <begin position="1"/>
        <end position="27"/>
    </location>
</feature>
<dbReference type="Pfam" id="PF00593">
    <property type="entry name" value="TonB_dep_Rec_b-barrel"/>
    <property type="match status" value="1"/>
</dbReference>
<dbReference type="NCBIfam" id="TIGR01782">
    <property type="entry name" value="TonB-Xanth-Caul"/>
    <property type="match status" value="1"/>
</dbReference>
<evidence type="ECO:0000259" key="12">
    <source>
        <dbReference type="Pfam" id="PF07715"/>
    </source>
</evidence>
<dbReference type="InterPro" id="IPR036942">
    <property type="entry name" value="Beta-barrel_TonB_sf"/>
</dbReference>
<dbReference type="PANTHER" id="PTHR40980:SF3">
    <property type="entry name" value="TONB-DEPENDENT RECEPTOR-LIKE BETA-BARREL DOMAIN-CONTAINING PROTEIN"/>
    <property type="match status" value="1"/>
</dbReference>
<dbReference type="Proteomes" id="UP001597264">
    <property type="component" value="Unassembled WGS sequence"/>
</dbReference>
<dbReference type="InterPro" id="IPR010104">
    <property type="entry name" value="TonB_rcpt_bac"/>
</dbReference>
<evidence type="ECO:0000256" key="6">
    <source>
        <dbReference type="ARBA" id="ARBA00023136"/>
    </source>
</evidence>
<evidence type="ECO:0000256" key="1">
    <source>
        <dbReference type="ARBA" id="ARBA00004571"/>
    </source>
</evidence>
<dbReference type="PROSITE" id="PS52016">
    <property type="entry name" value="TONB_DEPENDENT_REC_3"/>
    <property type="match status" value="1"/>
</dbReference>